<gene>
    <name evidence="2" type="ORF">CRT60_03045</name>
</gene>
<comment type="caution">
    <text evidence="2">The sequence shown here is derived from an EMBL/GenBank/DDBJ whole genome shotgun (WGS) entry which is preliminary data.</text>
</comment>
<dbReference type="InterPro" id="IPR010093">
    <property type="entry name" value="SinI_DNA-bd"/>
</dbReference>
<dbReference type="SUPFAM" id="SSF46955">
    <property type="entry name" value="Putative DNA-binding domain"/>
    <property type="match status" value="1"/>
</dbReference>
<dbReference type="RefSeq" id="WP_098734974.1">
    <property type="nucleotide sequence ID" value="NZ_PDKW01000037.1"/>
</dbReference>
<evidence type="ECO:0000259" key="1">
    <source>
        <dbReference type="Pfam" id="PF12728"/>
    </source>
</evidence>
<reference evidence="3" key="1">
    <citation type="submission" date="2017-10" db="EMBL/GenBank/DDBJ databases">
        <authorList>
            <person name="Kravchenko I.K."/>
            <person name="Grouzdev D.S."/>
        </authorList>
    </citation>
    <scope>NUCLEOTIDE SEQUENCE [LARGE SCALE GENOMIC DNA]</scope>
    <source>
        <strain evidence="3">B2</strain>
    </source>
</reference>
<dbReference type="Pfam" id="PF12728">
    <property type="entry name" value="HTH_17"/>
    <property type="match status" value="1"/>
</dbReference>
<dbReference type="OrthoDB" id="5459819at2"/>
<keyword evidence="3" id="KW-1185">Reference proteome</keyword>
<dbReference type="EMBL" id="PDKW01000037">
    <property type="protein sequence ID" value="PGH58981.1"/>
    <property type="molecule type" value="Genomic_DNA"/>
</dbReference>
<feature type="domain" description="Helix-turn-helix" evidence="1">
    <location>
        <begin position="11"/>
        <end position="60"/>
    </location>
</feature>
<dbReference type="GO" id="GO:0003677">
    <property type="term" value="F:DNA binding"/>
    <property type="evidence" value="ECO:0007669"/>
    <property type="project" value="InterPro"/>
</dbReference>
<organism evidence="2 3">
    <name type="scientific">Azospirillum palustre</name>
    <dbReference type="NCBI Taxonomy" id="2044885"/>
    <lineage>
        <taxon>Bacteria</taxon>
        <taxon>Pseudomonadati</taxon>
        <taxon>Pseudomonadota</taxon>
        <taxon>Alphaproteobacteria</taxon>
        <taxon>Rhodospirillales</taxon>
        <taxon>Azospirillaceae</taxon>
        <taxon>Azospirillum</taxon>
    </lineage>
</organism>
<accession>A0A2B8BM05</accession>
<dbReference type="InterPro" id="IPR009061">
    <property type="entry name" value="DNA-bd_dom_put_sf"/>
</dbReference>
<dbReference type="NCBIfam" id="TIGR01764">
    <property type="entry name" value="excise"/>
    <property type="match status" value="1"/>
</dbReference>
<evidence type="ECO:0000313" key="3">
    <source>
        <dbReference type="Proteomes" id="UP000225379"/>
    </source>
</evidence>
<dbReference type="Proteomes" id="UP000225379">
    <property type="component" value="Unassembled WGS sequence"/>
</dbReference>
<name>A0A2B8BM05_9PROT</name>
<sequence>MSKPPSRPAALLTIPDVAERLQVSIKTIRRWIASGDLPTVRLGSQIRIQPKDLDIFLRQRWIS</sequence>
<dbReference type="InterPro" id="IPR041657">
    <property type="entry name" value="HTH_17"/>
</dbReference>
<evidence type="ECO:0000313" key="2">
    <source>
        <dbReference type="EMBL" id="PGH58981.1"/>
    </source>
</evidence>
<proteinExistence type="predicted"/>
<dbReference type="Gene3D" id="1.10.1660.10">
    <property type="match status" value="1"/>
</dbReference>
<protein>
    <submittedName>
        <fullName evidence="2">Excisionase</fullName>
    </submittedName>
</protein>
<dbReference type="AlphaFoldDB" id="A0A2B8BM05"/>